<sequence>MSLTWAELDQLARRSACARITDGLLAMTEQERLAFAPEVEAGIKRTRGEAWWGDGDDPAAGYALAVIACMPSAARAAAPLSRRDMQERWHSVPRRFWQRITDARELTWLPDLGVRLAAKLPVRDVGAAQWQFLAELIGDQVQLAPRTEGFVRGWLNAVYTNYTEWTPFADKLKASPYLDLLLPAVFEIDGMGGELTGGHWTGSGWASTSVFAPAVVQLVAEGRLDRATILAATRDRLIRGDRPAWLRPFTELHDALAPTVDELAGAAGDYAGLLARAPSPIAGMAQRALRSVDEAGRLEFETLLETSGTTLLRTEKGLVKTQLSWLEKVARRQPDRAGEVLETVAVAFGHPALDVQERALTLVGRWIGRLDPATVARLAGASVVLTGDLPARAAELFGTAAPEPEQVETGVPALPAPPAAMPPPITGAAELAAEITALLHTETVVGWERIIAALVALPADGMAATLQPILERYDYELSTVTSYGNFRRPGHLGNAIRRKLAPAAYIIQAHTIKEPHPLTGLLIRRLQEITDRINTEQVAELLATPTRVDGSLDAAVLLDRLIRLETTGREPWPVDFEQALLRVPRTVDADVTVRAAELTSAAGQRFAAWLKDGGLPDPVSSRRVQRNPAHQRAYMSMNQSHRRFVVDLEPAGDRSPLADRILTLDRGPDIQWYSDEFTPDIAIAALPHHREVLAAWALPTLASSADMDQRGAGRSLPAIVECDGPAGPAVRLAVAYVLGARDEADRLAAVDAFLVLAAQGEDLSGVGTEIAELCEVGMLKPSRVLTGLTDAHHAGGSAAVWQVLAAALPKLLVLAPRGLPDLLELATLVAGRAGPRAEVPGLSDVAARTGSSRLVKEARRLSAVLVG</sequence>
<protein>
    <recommendedName>
        <fullName evidence="1">DUF7824 domain-containing protein</fullName>
    </recommendedName>
</protein>
<evidence type="ECO:0000313" key="3">
    <source>
        <dbReference type="Proteomes" id="UP000612282"/>
    </source>
</evidence>
<comment type="caution">
    <text evidence="2">The sequence shown here is derived from an EMBL/GenBank/DDBJ whole genome shotgun (WGS) entry which is preliminary data.</text>
</comment>
<dbReference type="EMBL" id="BOMG01000094">
    <property type="protein sequence ID" value="GID59160.1"/>
    <property type="molecule type" value="Genomic_DNA"/>
</dbReference>
<dbReference type="RefSeq" id="WP_203804943.1">
    <property type="nucleotide sequence ID" value="NZ_BAAAQE010000094.1"/>
</dbReference>
<name>A0ABQ3XL75_9ACTN</name>
<accession>A0ABQ3XL75</accession>
<gene>
    <name evidence="2" type="ORF">Aco03nite_075640</name>
</gene>
<keyword evidence="3" id="KW-1185">Reference proteome</keyword>
<evidence type="ECO:0000313" key="2">
    <source>
        <dbReference type="EMBL" id="GID59160.1"/>
    </source>
</evidence>
<organism evidence="2 3">
    <name type="scientific">Actinoplanes couchii</name>
    <dbReference type="NCBI Taxonomy" id="403638"/>
    <lineage>
        <taxon>Bacteria</taxon>
        <taxon>Bacillati</taxon>
        <taxon>Actinomycetota</taxon>
        <taxon>Actinomycetes</taxon>
        <taxon>Micromonosporales</taxon>
        <taxon>Micromonosporaceae</taxon>
        <taxon>Actinoplanes</taxon>
    </lineage>
</organism>
<dbReference type="Pfam" id="PF25148">
    <property type="entry name" value="DUF7824"/>
    <property type="match status" value="1"/>
</dbReference>
<dbReference type="Proteomes" id="UP000612282">
    <property type="component" value="Unassembled WGS sequence"/>
</dbReference>
<reference evidence="2 3" key="1">
    <citation type="submission" date="2021-01" db="EMBL/GenBank/DDBJ databases">
        <title>Whole genome shotgun sequence of Actinoplanes couchii NBRC 106145.</title>
        <authorList>
            <person name="Komaki H."/>
            <person name="Tamura T."/>
        </authorList>
    </citation>
    <scope>NUCLEOTIDE SEQUENCE [LARGE SCALE GENOMIC DNA]</scope>
    <source>
        <strain evidence="2 3">NBRC 106145</strain>
    </source>
</reference>
<dbReference type="InterPro" id="IPR056726">
    <property type="entry name" value="DUF7824"/>
</dbReference>
<evidence type="ECO:0000259" key="1">
    <source>
        <dbReference type="Pfam" id="PF25148"/>
    </source>
</evidence>
<proteinExistence type="predicted"/>
<feature type="domain" description="DUF7824" evidence="1">
    <location>
        <begin position="513"/>
        <end position="597"/>
    </location>
</feature>